<dbReference type="SUPFAM" id="SSF56219">
    <property type="entry name" value="DNase I-like"/>
    <property type="match status" value="1"/>
</dbReference>
<dbReference type="EMBL" id="JBBPBN010000049">
    <property type="protein sequence ID" value="KAK8993388.1"/>
    <property type="molecule type" value="Genomic_DNA"/>
</dbReference>
<feature type="domain" description="Endonuclease/exonuclease/phosphatase" evidence="1">
    <location>
        <begin position="13"/>
        <end position="176"/>
    </location>
</feature>
<name>A0ABR2PY80_9ROSI</name>
<dbReference type="InterPro" id="IPR036691">
    <property type="entry name" value="Endo/exonu/phosph_ase_sf"/>
</dbReference>
<sequence>MKMKLDNAFYVEPEGIAGGLALWWSSNVKLAILGEDRNFIDTSISIHGEEDWFGTFIYVPPYAEDKQKFWERLASIRKEANPKWCILGDFNIVASPSDKCGGLPFDYNSARWYYEFLDRTLLAEIQCKGGVYTWSNQRSDEATILEKLDRALSSLDWNYLFPSAIAIIDVEIASDHSPIILLTSGVMKKIRPDFKFESKWLVEEECSKVVKEEWKSNGNGTCKGSFRIKLRRTTVKLRNWNREKFGKNRDSANDVMNKIKQLQDEQLNAEEKQVLHDLKSRLLKI</sequence>
<evidence type="ECO:0000259" key="1">
    <source>
        <dbReference type="Pfam" id="PF03372"/>
    </source>
</evidence>
<protein>
    <recommendedName>
        <fullName evidence="1">Endonuclease/exonuclease/phosphatase domain-containing protein</fullName>
    </recommendedName>
</protein>
<dbReference type="PANTHER" id="PTHR33710">
    <property type="entry name" value="BNAC02G09200D PROTEIN"/>
    <property type="match status" value="1"/>
</dbReference>
<dbReference type="InterPro" id="IPR005135">
    <property type="entry name" value="Endo/exonuclease/phosphatase"/>
</dbReference>
<accession>A0ABR2PY80</accession>
<dbReference type="Gene3D" id="3.60.10.10">
    <property type="entry name" value="Endonuclease/exonuclease/phosphatase"/>
    <property type="match status" value="1"/>
</dbReference>
<keyword evidence="4" id="KW-1185">Reference proteome</keyword>
<evidence type="ECO:0000313" key="4">
    <source>
        <dbReference type="Proteomes" id="UP001396334"/>
    </source>
</evidence>
<proteinExistence type="predicted"/>
<reference evidence="2 4" key="1">
    <citation type="journal article" date="2024" name="G3 (Bethesda)">
        <title>Genome assembly of Hibiscus sabdariffa L. provides insights into metabolisms of medicinal natural products.</title>
        <authorList>
            <person name="Kim T."/>
        </authorList>
    </citation>
    <scope>NUCLEOTIDE SEQUENCE [LARGE SCALE GENOMIC DNA]</scope>
    <source>
        <strain evidence="2">TK-2024</strain>
        <tissue evidence="2">Old leaves</tissue>
    </source>
</reference>
<organism evidence="2 4">
    <name type="scientific">Hibiscus sabdariffa</name>
    <name type="common">roselle</name>
    <dbReference type="NCBI Taxonomy" id="183260"/>
    <lineage>
        <taxon>Eukaryota</taxon>
        <taxon>Viridiplantae</taxon>
        <taxon>Streptophyta</taxon>
        <taxon>Embryophyta</taxon>
        <taxon>Tracheophyta</taxon>
        <taxon>Spermatophyta</taxon>
        <taxon>Magnoliopsida</taxon>
        <taxon>eudicotyledons</taxon>
        <taxon>Gunneridae</taxon>
        <taxon>Pentapetalae</taxon>
        <taxon>rosids</taxon>
        <taxon>malvids</taxon>
        <taxon>Malvales</taxon>
        <taxon>Malvaceae</taxon>
        <taxon>Malvoideae</taxon>
        <taxon>Hibiscus</taxon>
    </lineage>
</organism>
<dbReference type="PANTHER" id="PTHR33710:SF71">
    <property type="entry name" value="ENDONUCLEASE_EXONUCLEASE_PHOSPHATASE DOMAIN-CONTAINING PROTEIN"/>
    <property type="match status" value="1"/>
</dbReference>
<dbReference type="Pfam" id="PF03372">
    <property type="entry name" value="Exo_endo_phos"/>
    <property type="match status" value="1"/>
</dbReference>
<dbReference type="EMBL" id="JBBPBN010000049">
    <property type="protein sequence ID" value="KAK8993398.1"/>
    <property type="molecule type" value="Genomic_DNA"/>
</dbReference>
<dbReference type="Proteomes" id="UP001396334">
    <property type="component" value="Unassembled WGS sequence"/>
</dbReference>
<evidence type="ECO:0000313" key="2">
    <source>
        <dbReference type="EMBL" id="KAK8993388.1"/>
    </source>
</evidence>
<gene>
    <name evidence="2" type="ORF">V6N11_033489</name>
    <name evidence="3" type="ORF">V6N11_033498</name>
</gene>
<evidence type="ECO:0000313" key="3">
    <source>
        <dbReference type="EMBL" id="KAK8993398.1"/>
    </source>
</evidence>
<comment type="caution">
    <text evidence="2">The sequence shown here is derived from an EMBL/GenBank/DDBJ whole genome shotgun (WGS) entry which is preliminary data.</text>
</comment>